<dbReference type="InParanoid" id="E3NW43"/>
<dbReference type="HOGENOM" id="CLU_1857147_0_0_1"/>
<evidence type="ECO:0000313" key="2">
    <source>
        <dbReference type="Proteomes" id="UP000008281"/>
    </source>
</evidence>
<dbReference type="Proteomes" id="UP000008281">
    <property type="component" value="Unassembled WGS sequence"/>
</dbReference>
<protein>
    <submittedName>
        <fullName evidence="1">Uncharacterized protein</fullName>
    </submittedName>
</protein>
<accession>E3NW43</accession>
<evidence type="ECO:0000313" key="1">
    <source>
        <dbReference type="EMBL" id="EFP00886.1"/>
    </source>
</evidence>
<dbReference type="AlphaFoldDB" id="E3NW43"/>
<gene>
    <name evidence="1" type="ORF">CRE_09952</name>
</gene>
<organism evidence="2">
    <name type="scientific">Caenorhabditis remanei</name>
    <name type="common">Caenorhabditis vulgaris</name>
    <dbReference type="NCBI Taxonomy" id="31234"/>
    <lineage>
        <taxon>Eukaryota</taxon>
        <taxon>Metazoa</taxon>
        <taxon>Ecdysozoa</taxon>
        <taxon>Nematoda</taxon>
        <taxon>Chromadorea</taxon>
        <taxon>Rhabditida</taxon>
        <taxon>Rhabditina</taxon>
        <taxon>Rhabditomorpha</taxon>
        <taxon>Rhabditoidea</taxon>
        <taxon>Rhabditidae</taxon>
        <taxon>Peloderinae</taxon>
        <taxon>Caenorhabditis</taxon>
    </lineage>
</organism>
<keyword evidence="2" id="KW-1185">Reference proteome</keyword>
<dbReference type="STRING" id="31234.E3NW43"/>
<reference evidence="1" key="1">
    <citation type="submission" date="2007-07" db="EMBL/GenBank/DDBJ databases">
        <title>PCAP assembly of the Caenorhabditis remanei genome.</title>
        <authorList>
            <consortium name="The Caenorhabditis remanei Sequencing Consortium"/>
            <person name="Wilson R.K."/>
        </authorList>
    </citation>
    <scope>NUCLEOTIDE SEQUENCE [LARGE SCALE GENOMIC DNA]</scope>
    <source>
        <strain evidence="1">PB4641</strain>
    </source>
</reference>
<name>E3NW43_CAERE</name>
<proteinExistence type="predicted"/>
<sequence length="138" mass="16552">MIEIDDFLINSTRVREKTENTPTGCMARNSIFCWRVSRFAANNQFFEFVSPHFTNFSSFFLFFVSFSHEKPHFLPKILLKFQEMTEVKTQNAISLKGSAQLVKEFFGIDFRRFWLKNFRIFCRFRSKQYPLSTWIVSE</sequence>
<dbReference type="EMBL" id="DS271317">
    <property type="protein sequence ID" value="EFP00886.1"/>
    <property type="molecule type" value="Genomic_DNA"/>
</dbReference>